<organism evidence="5 6">
    <name type="scientific">Panagrolaimus davidi</name>
    <dbReference type="NCBI Taxonomy" id="227884"/>
    <lineage>
        <taxon>Eukaryota</taxon>
        <taxon>Metazoa</taxon>
        <taxon>Ecdysozoa</taxon>
        <taxon>Nematoda</taxon>
        <taxon>Chromadorea</taxon>
        <taxon>Rhabditida</taxon>
        <taxon>Tylenchina</taxon>
        <taxon>Panagrolaimomorpha</taxon>
        <taxon>Panagrolaimoidea</taxon>
        <taxon>Panagrolaimidae</taxon>
        <taxon>Panagrolaimus</taxon>
    </lineage>
</organism>
<evidence type="ECO:0000256" key="1">
    <source>
        <dbReference type="ARBA" id="ARBA00004123"/>
    </source>
</evidence>
<dbReference type="InterPro" id="IPR005172">
    <property type="entry name" value="CRC"/>
</dbReference>
<dbReference type="PANTHER" id="PTHR12446:SF34">
    <property type="entry name" value="PROTEIN LIN-54 HOMOLOG"/>
    <property type="match status" value="1"/>
</dbReference>
<evidence type="ECO:0000259" key="4">
    <source>
        <dbReference type="PROSITE" id="PS51634"/>
    </source>
</evidence>
<dbReference type="Pfam" id="PF03638">
    <property type="entry name" value="TCR"/>
    <property type="match status" value="2"/>
</dbReference>
<dbReference type="InterPro" id="IPR028307">
    <property type="entry name" value="Lin-54_fam"/>
</dbReference>
<evidence type="ECO:0000256" key="2">
    <source>
        <dbReference type="ARBA" id="ARBA00007267"/>
    </source>
</evidence>
<keyword evidence="3" id="KW-0539">Nucleus</keyword>
<evidence type="ECO:0000313" key="6">
    <source>
        <dbReference type="WBParaSite" id="PDA_v2.g16942.t1"/>
    </source>
</evidence>
<reference evidence="6" key="1">
    <citation type="submission" date="2022-11" db="UniProtKB">
        <authorList>
            <consortium name="WormBaseParasite"/>
        </authorList>
    </citation>
    <scope>IDENTIFICATION</scope>
</reference>
<evidence type="ECO:0000313" key="5">
    <source>
        <dbReference type="Proteomes" id="UP000887578"/>
    </source>
</evidence>
<accession>A0A914PQ28</accession>
<comment type="similarity">
    <text evidence="2">Belongs to the lin-54 family.</text>
</comment>
<dbReference type="GO" id="GO:0005634">
    <property type="term" value="C:nucleus"/>
    <property type="evidence" value="ECO:0007669"/>
    <property type="project" value="UniProtKB-SubCell"/>
</dbReference>
<keyword evidence="5" id="KW-1185">Reference proteome</keyword>
<proteinExistence type="inferred from homology"/>
<dbReference type="WBParaSite" id="PDA_v2.g16942.t1">
    <property type="protein sequence ID" value="PDA_v2.g16942.t1"/>
    <property type="gene ID" value="PDA_v2.g16942"/>
</dbReference>
<feature type="domain" description="CRC" evidence="4">
    <location>
        <begin position="68"/>
        <end position="184"/>
    </location>
</feature>
<dbReference type="SMART" id="SM01114">
    <property type="entry name" value="CXC"/>
    <property type="match status" value="2"/>
</dbReference>
<dbReference type="PANTHER" id="PTHR12446">
    <property type="entry name" value="TESMIN/TSO1-RELATED"/>
    <property type="match status" value="1"/>
</dbReference>
<dbReference type="AlphaFoldDB" id="A0A914PQ28"/>
<comment type="subcellular location">
    <subcellularLocation>
        <location evidence="1">Nucleus</location>
    </subcellularLocation>
</comment>
<evidence type="ECO:0000256" key="3">
    <source>
        <dbReference type="ARBA" id="ARBA00023242"/>
    </source>
</evidence>
<dbReference type="InterPro" id="IPR033467">
    <property type="entry name" value="Tesmin/TSO1-like_CXC"/>
</dbReference>
<sequence>MENNNILFFDDSRARYPGRRFLAPIYPLADHYFQGNFIQHHQLPFKNEYKSLNRKPNKNYKQKSQYPKKKKCSCKNSQCLKLYCKCFANGEFCLNCKCKGCHNTVNSIDRSKAIKSTLERNPKAFSSKIGVGKVNDNINNVERVHVSGCQCKKSNCMKNYCECYEAKVACTDRCKCRTCRNTENDRESIMCDKFPMMNDWDKSSSYSHDEDSEESIAMTKIFPWMFLTDEVVEATTACLLTRAFDCIKNDGSQIQTINEICEEFGNALTLLFDANRKLEKSNEIKKESIGVL</sequence>
<protein>
    <submittedName>
        <fullName evidence="6">CRC domain-containing protein</fullName>
    </submittedName>
</protein>
<dbReference type="Proteomes" id="UP000887578">
    <property type="component" value="Unplaced"/>
</dbReference>
<name>A0A914PQ28_9BILA</name>
<dbReference type="PROSITE" id="PS51634">
    <property type="entry name" value="CRC"/>
    <property type="match status" value="1"/>
</dbReference>
<dbReference type="GO" id="GO:0006355">
    <property type="term" value="P:regulation of DNA-templated transcription"/>
    <property type="evidence" value="ECO:0007669"/>
    <property type="project" value="TreeGrafter"/>
</dbReference>